<evidence type="ECO:0000256" key="1">
    <source>
        <dbReference type="SAM" id="Coils"/>
    </source>
</evidence>
<dbReference type="PANTHER" id="PTHR32108:SF9">
    <property type="entry name" value="REVERSE TRANSCRIPTASE RNASE H-LIKE DOMAIN-CONTAINING PROTEIN"/>
    <property type="match status" value="1"/>
</dbReference>
<keyword evidence="4" id="KW-1185">Reference proteome</keyword>
<dbReference type="Proteomes" id="UP000436088">
    <property type="component" value="Unassembled WGS sequence"/>
</dbReference>
<evidence type="ECO:0000313" key="3">
    <source>
        <dbReference type="EMBL" id="KAE8721979.1"/>
    </source>
</evidence>
<dbReference type="AlphaFoldDB" id="A0A6A3C4M6"/>
<accession>A0A6A3C4M6</accession>
<feature type="region of interest" description="Disordered" evidence="2">
    <location>
        <begin position="56"/>
        <end position="80"/>
    </location>
</feature>
<comment type="caution">
    <text evidence="3">The sequence shown here is derived from an EMBL/GenBank/DDBJ whole genome shotgun (WGS) entry which is preliminary data.</text>
</comment>
<organism evidence="3 4">
    <name type="scientific">Hibiscus syriacus</name>
    <name type="common">Rose of Sharon</name>
    <dbReference type="NCBI Taxonomy" id="106335"/>
    <lineage>
        <taxon>Eukaryota</taxon>
        <taxon>Viridiplantae</taxon>
        <taxon>Streptophyta</taxon>
        <taxon>Embryophyta</taxon>
        <taxon>Tracheophyta</taxon>
        <taxon>Spermatophyta</taxon>
        <taxon>Magnoliopsida</taxon>
        <taxon>eudicotyledons</taxon>
        <taxon>Gunneridae</taxon>
        <taxon>Pentapetalae</taxon>
        <taxon>rosids</taxon>
        <taxon>malvids</taxon>
        <taxon>Malvales</taxon>
        <taxon>Malvaceae</taxon>
        <taxon>Malvoideae</taxon>
        <taxon>Hibiscus</taxon>
    </lineage>
</organism>
<reference evidence="3" key="1">
    <citation type="submission" date="2019-09" db="EMBL/GenBank/DDBJ databases">
        <title>Draft genome information of white flower Hibiscus syriacus.</title>
        <authorList>
            <person name="Kim Y.-M."/>
        </authorList>
    </citation>
    <scope>NUCLEOTIDE SEQUENCE [LARGE SCALE GENOMIC DNA]</scope>
    <source>
        <strain evidence="3">YM2019G1</strain>
    </source>
</reference>
<dbReference type="PANTHER" id="PTHR32108">
    <property type="entry name" value="DNA-DIRECTED RNA POLYMERASE SUBUNIT ALPHA"/>
    <property type="match status" value="1"/>
</dbReference>
<proteinExistence type="predicted"/>
<gene>
    <name evidence="3" type="ORF">F3Y22_tig00014728pilonHSYRG00105</name>
</gene>
<dbReference type="EMBL" id="VEPZ02000584">
    <property type="protein sequence ID" value="KAE8721979.1"/>
    <property type="molecule type" value="Genomic_DNA"/>
</dbReference>
<sequence length="361" mass="40934">MLKEIEDKLAKIEREQKQMQEEMRNKLTQMEASITNSHLDLLNKVKEMFRGHLTTGKTTVEDPTHPPGFTPVHIPEHTSTRQEIRSPVCFENPQYQVRASFPINFPAASGLKPSERCTNMEVPNLNELAEMEKIVQRVKDIEEMFKALDFEKYNGTTCPSAHLTMFCRRMTGGRCKTWKSDIAKPSGNTPKDGAMWHHKYNPHCWRRRLQLSFLNIVKAPYLGHLVGNVTKNFADLVISGELIENAIRNGKIGGSDSTDVKKGADVNIVSSYSTNHGEKPYKMTLEKTPIREIPVTYEDLLPVLVEKNIVTLVRSKPKEPPFPEGHDANAVFSYHMGSSGHTTENCRALKRKVQHLIDSVT</sequence>
<protein>
    <submittedName>
        <fullName evidence="3">Uncharacterized protein</fullName>
    </submittedName>
</protein>
<evidence type="ECO:0000256" key="2">
    <source>
        <dbReference type="SAM" id="MobiDB-lite"/>
    </source>
</evidence>
<feature type="coiled-coil region" evidence="1">
    <location>
        <begin position="2"/>
        <end position="29"/>
    </location>
</feature>
<name>A0A6A3C4M6_HIBSY</name>
<keyword evidence="1" id="KW-0175">Coiled coil</keyword>
<evidence type="ECO:0000313" key="4">
    <source>
        <dbReference type="Proteomes" id="UP000436088"/>
    </source>
</evidence>